<gene>
    <name evidence="2" type="ORF">C7I55_03200</name>
</gene>
<proteinExistence type="predicted"/>
<dbReference type="EMBL" id="PXYI01000001">
    <property type="protein sequence ID" value="PSJ43382.1"/>
    <property type="molecule type" value="Genomic_DNA"/>
</dbReference>
<reference evidence="2 3" key="1">
    <citation type="submission" date="2018-03" db="EMBL/GenBank/DDBJ databases">
        <title>The draft genome of Sphingosinicella sp. GL-C-18.</title>
        <authorList>
            <person name="Liu L."/>
            <person name="Li L."/>
            <person name="Liang L."/>
            <person name="Zhang X."/>
            <person name="Wang T."/>
        </authorList>
    </citation>
    <scope>NUCLEOTIDE SEQUENCE [LARGE SCALE GENOMIC DNA]</scope>
    <source>
        <strain evidence="2 3">GL-C-18</strain>
    </source>
</reference>
<dbReference type="RefSeq" id="WP_106511402.1">
    <property type="nucleotide sequence ID" value="NZ_PXYI01000001.1"/>
</dbReference>
<feature type="signal peptide" evidence="1">
    <location>
        <begin position="1"/>
        <end position="21"/>
    </location>
</feature>
<dbReference type="AlphaFoldDB" id="A0A2P7QZI7"/>
<evidence type="ECO:0000256" key="1">
    <source>
        <dbReference type="SAM" id="SignalP"/>
    </source>
</evidence>
<comment type="caution">
    <text evidence="2">The sequence shown here is derived from an EMBL/GenBank/DDBJ whole genome shotgun (WGS) entry which is preliminary data.</text>
</comment>
<organism evidence="2 3">
    <name type="scientific">Allosphingosinicella deserti</name>
    <dbReference type="NCBI Taxonomy" id="2116704"/>
    <lineage>
        <taxon>Bacteria</taxon>
        <taxon>Pseudomonadati</taxon>
        <taxon>Pseudomonadota</taxon>
        <taxon>Alphaproteobacteria</taxon>
        <taxon>Sphingomonadales</taxon>
        <taxon>Sphingomonadaceae</taxon>
        <taxon>Allosphingosinicella</taxon>
    </lineage>
</organism>
<sequence>MKTKLIAAALLAAAPVTSANAMNVADFLLKADALEKKGMMALFSSDYKLLKGEVETASKQLRSERLAAQKAGRKPAYCPPAKGGGLTPNEMLAQLRTIPAAQRSRVELKDGLKAVLSRKFPCS</sequence>
<evidence type="ECO:0000313" key="2">
    <source>
        <dbReference type="EMBL" id="PSJ43382.1"/>
    </source>
</evidence>
<name>A0A2P7QZI7_9SPHN</name>
<evidence type="ECO:0000313" key="3">
    <source>
        <dbReference type="Proteomes" id="UP000241167"/>
    </source>
</evidence>
<protein>
    <submittedName>
        <fullName evidence="2">Uncharacterized protein</fullName>
    </submittedName>
</protein>
<keyword evidence="1" id="KW-0732">Signal</keyword>
<dbReference type="Proteomes" id="UP000241167">
    <property type="component" value="Unassembled WGS sequence"/>
</dbReference>
<feature type="chain" id="PRO_5015151591" evidence="1">
    <location>
        <begin position="22"/>
        <end position="123"/>
    </location>
</feature>
<dbReference type="OrthoDB" id="7596352at2"/>
<accession>A0A2P7QZI7</accession>
<keyword evidence="3" id="KW-1185">Reference proteome</keyword>